<feature type="compositionally biased region" description="Basic and acidic residues" evidence="1">
    <location>
        <begin position="598"/>
        <end position="633"/>
    </location>
</feature>
<dbReference type="OMA" id="KNGSEMF"/>
<evidence type="ECO:0000313" key="3">
    <source>
        <dbReference type="Proteomes" id="UP000030673"/>
    </source>
</evidence>
<evidence type="ECO:0000256" key="1">
    <source>
        <dbReference type="SAM" id="MobiDB-lite"/>
    </source>
</evidence>
<organism evidence="2 3">
    <name type="scientific">Plasmodium falciparum (isolate NF54)</name>
    <dbReference type="NCBI Taxonomy" id="5843"/>
    <lineage>
        <taxon>Eukaryota</taxon>
        <taxon>Sar</taxon>
        <taxon>Alveolata</taxon>
        <taxon>Apicomplexa</taxon>
        <taxon>Aconoidasida</taxon>
        <taxon>Haemosporida</taxon>
        <taxon>Plasmodiidae</taxon>
        <taxon>Plasmodium</taxon>
        <taxon>Plasmodium (Laverania)</taxon>
    </lineage>
</organism>
<evidence type="ECO:0000313" key="2">
    <source>
        <dbReference type="EMBL" id="EWC89629.1"/>
    </source>
</evidence>
<dbReference type="Proteomes" id="UP000030673">
    <property type="component" value="Unassembled WGS sequence"/>
</dbReference>
<dbReference type="EMBL" id="KE123767">
    <property type="protein sequence ID" value="EWC89629.1"/>
    <property type="molecule type" value="Genomic_DNA"/>
</dbReference>
<protein>
    <submittedName>
        <fullName evidence="2">Uncharacterized protein</fullName>
    </submittedName>
</protein>
<sequence length="1536" mass="181978">MKSTNNVLATNEKSYNNVDFVKNKIKTYNLNNENKKNKNYLPIVKYKNTSEKTKNVDNCMTTKSLNNLKNKNDIIRTGKYANEKIKVSEQINVNEKIKVNENLKHLKNRIPLLKTNILRTNETNKSMNTFKYKSNIERKENGEEGDIIKDLNIYNDANKCMEKNNSPKNEIEKNKIEKLTNINNITNDINNNIILEELSNRNKEKTIYINNGPMKKDTKCISQIKRTSININNKDYTCNISKPLIRRSITFMNTGKNIHLNKSTSSINNNENVLNNKKINDRMYIQNKAYIPQNSLIKNKIESSNKINNINTMNTMSSINNNNNNNNNRNSIMLVKDINNNNIKSLTKDKYNKIITPISPVGINKKQTYKVSNIIENTISPILIPNYKKIKILKPTKIINPLSNDTFHNNLKKKLINTIMNPPAPKKIIKKDINDIYINKKKINNIDFKKINVPINKRITTIINKNEHDNIIISKQLTHKKNFIEINKQPLLRRHSTAILNHNISNLKTKISNVKDKNDKIYLNKGNITYKDNNTHNNHDKEKIIKYLPINNIQNEQETNIIPSNVLINQNVWTPKIMIIKKDNNEKNANVENEIDNDNNKKNDNNDNNKKNDNNDNNKKNDNNDDNNKKNDNNDNNNNNNNQTCVEKSNKINALFNIPKRLSSLIYPKIKKNFIAKINRNLNQTDKKNDDKNIDEKVNESLEKKINEPINEILVETKNQILNDLQNNQGELNYRTNKLTNDNTPSEYLENINKEKYILKEDIECHNKYIAHTNIMEKKDNKLNHVSDKNITYNDKIKDTNETSVSLKLKEITSNDLLCEYREEVLKKFNNEYINEEKNEIINEIYPKRLSYDNNKTYSSSCYNNTKQKEPEMIHKMNKNICSYEEISTYEKTKYIYPNETQESINCDITNISKDNYQPDHNDKGYKTNNLNINQKGNHNEEILHKEISHGEISHKEISHNDEISPIDKIYHNDEISYHDGVNMNTCEQNNNIKLREKQKEQIEKYDQTIKYIIDKNDDEIKNLFVNNNNDGEIIFDNKNIQDISEDFIKNEKINKIYISNNCINMYEEEEKNGETITKILNEKLNNIKTNQIIEHKDKNKIEHNTKGVLQKKTHDTLQGKHTFYNINNEINKKNPLEDDPLNKKGDITFFCDLNKNYNKDTIHKSNENTHTNIKHQMIEDTREVKKVEVDETLTYHKIIDDKNENYYEQNITDKIEIYNKQKGDDKIKKKKNEEQKMLQNIEEHKKEQLTNRTKGAEKKYACINFIELNKNICKILNSKNYKAEWNKNKKNKGEMIKENEKNQPHSYRHLHIRTHKNTHKYTHKYTHTHNKHSYLRSYPHPLDIYYKMYIKKRRKSNKREDYSSREQNNILLRNQKQKKTKNNCIIHEPYENKNEKHLSLILKKNINIINNNNMIKKLLQRKKISNNNKLYNYYSQFFQSYNLSITRFMRKNQKNYEQEKKKKKKNLHVILFPLHKNNKTNDLKLNNIIELNKEQNIQTKKGNIPHFKNIQNNNFDKKTRKQKKKKKKLHLYMIN</sequence>
<reference evidence="2 3" key="1">
    <citation type="submission" date="2013-02" db="EMBL/GenBank/DDBJ databases">
        <title>The Genome Sequence of Plasmodium falciparum NF54.</title>
        <authorList>
            <consortium name="The Broad Institute Genome Sequencing Platform"/>
            <consortium name="The Broad Institute Genome Sequencing Center for Infectious Disease"/>
            <person name="Neafsey D."/>
            <person name="Cheeseman I."/>
            <person name="Volkman S."/>
            <person name="Adams J."/>
            <person name="Walker B."/>
            <person name="Young S.K."/>
            <person name="Zeng Q."/>
            <person name="Gargeya S."/>
            <person name="Fitzgerald M."/>
            <person name="Haas B."/>
            <person name="Abouelleil A."/>
            <person name="Alvarado L."/>
            <person name="Arachchi H.M."/>
            <person name="Berlin A.M."/>
            <person name="Chapman S.B."/>
            <person name="Dewar J."/>
            <person name="Goldberg J."/>
            <person name="Griggs A."/>
            <person name="Gujja S."/>
            <person name="Hansen M."/>
            <person name="Howarth C."/>
            <person name="Imamovic A."/>
            <person name="Larimer J."/>
            <person name="McCowan C."/>
            <person name="Murphy C."/>
            <person name="Neiman D."/>
            <person name="Pearson M."/>
            <person name="Priest M."/>
            <person name="Roberts A."/>
            <person name="Saif S."/>
            <person name="Shea T."/>
            <person name="Sisk P."/>
            <person name="Sykes S."/>
            <person name="Wortman J."/>
            <person name="Nusbaum C."/>
            <person name="Birren B."/>
        </authorList>
    </citation>
    <scope>NUCLEOTIDE SEQUENCE [LARGE SCALE GENOMIC DNA]</scope>
    <source>
        <strain evidence="2 3">NF54</strain>
    </source>
</reference>
<gene>
    <name evidence="2" type="ORF">PFNF54_01539</name>
</gene>
<name>W7K7Z3_PLAFO</name>
<proteinExistence type="predicted"/>
<keyword evidence="3" id="KW-1185">Reference proteome</keyword>
<accession>W7K7Z3</accession>
<feature type="region of interest" description="Disordered" evidence="1">
    <location>
        <begin position="590"/>
        <end position="645"/>
    </location>
</feature>